<dbReference type="AlphaFoldDB" id="A0A3D8REF5"/>
<feature type="region of interest" description="Disordered" evidence="6">
    <location>
        <begin position="263"/>
        <end position="284"/>
    </location>
</feature>
<dbReference type="GO" id="GO:0015165">
    <property type="term" value="F:pyrimidine nucleotide-sugar transmembrane transporter activity"/>
    <property type="evidence" value="ECO:0007669"/>
    <property type="project" value="InterPro"/>
</dbReference>
<dbReference type="STRING" id="1810919.A0A3D8REF5"/>
<keyword evidence="3" id="KW-0256">Endoplasmic reticulum</keyword>
<evidence type="ECO:0000313" key="9">
    <source>
        <dbReference type="Proteomes" id="UP000256690"/>
    </source>
</evidence>
<dbReference type="GO" id="GO:0000139">
    <property type="term" value="C:Golgi membrane"/>
    <property type="evidence" value="ECO:0007669"/>
    <property type="project" value="InterPro"/>
</dbReference>
<accession>A0A3D8REF5</accession>
<organism evidence="8 9">
    <name type="scientific">Aspergillus mulundensis</name>
    <dbReference type="NCBI Taxonomy" id="1810919"/>
    <lineage>
        <taxon>Eukaryota</taxon>
        <taxon>Fungi</taxon>
        <taxon>Dikarya</taxon>
        <taxon>Ascomycota</taxon>
        <taxon>Pezizomycotina</taxon>
        <taxon>Eurotiomycetes</taxon>
        <taxon>Eurotiomycetidae</taxon>
        <taxon>Eurotiales</taxon>
        <taxon>Aspergillaceae</taxon>
        <taxon>Aspergillus</taxon>
        <taxon>Aspergillus subgen. Nidulantes</taxon>
    </lineage>
</organism>
<dbReference type="InterPro" id="IPR007271">
    <property type="entry name" value="Nuc_sug_transpt"/>
</dbReference>
<dbReference type="Proteomes" id="UP000256690">
    <property type="component" value="Unassembled WGS sequence"/>
</dbReference>
<feature type="transmembrane region" description="Helical" evidence="7">
    <location>
        <begin position="57"/>
        <end position="79"/>
    </location>
</feature>
<dbReference type="Pfam" id="PF04142">
    <property type="entry name" value="Nuc_sug_transp"/>
    <property type="match status" value="1"/>
</dbReference>
<dbReference type="NCBIfam" id="TIGR00803">
    <property type="entry name" value="nst"/>
    <property type="match status" value="1"/>
</dbReference>
<sequence>MKLCVSALSIAKEGMSSQDFSWSWDMLTTGHKEAAIPAALYTLATFLQSVGARNLPLLPYLMLSQAKAIITPVLGMFFLNQKFTRIHWVCFATITAGVILVQTSPANSASTASTSKQPQSQSPILGITAMLLSGFCVALAGIRMEKMLRSKAAFMSRNAQLAWYGWLSASLVYFCRSQRGPPGFFHGYDPLVWGFALLQATGGFIVAWCVALTGTVTKNHAQVVGFLLVSTVPLVLQHDLRIQHVCGCMLAVGALFGYARQTPTPKGKGKQSVQGSAEKADTMV</sequence>
<dbReference type="PANTHER" id="PTHR10231">
    <property type="entry name" value="NUCLEOTIDE-SUGAR TRANSMEMBRANE TRANSPORTER"/>
    <property type="match status" value="1"/>
</dbReference>
<evidence type="ECO:0008006" key="10">
    <source>
        <dbReference type="Google" id="ProtNLM"/>
    </source>
</evidence>
<dbReference type="RefSeq" id="XP_026601580.1">
    <property type="nucleotide sequence ID" value="XM_026749548.1"/>
</dbReference>
<evidence type="ECO:0000256" key="7">
    <source>
        <dbReference type="SAM" id="Phobius"/>
    </source>
</evidence>
<dbReference type="OrthoDB" id="408493at2759"/>
<evidence type="ECO:0000256" key="3">
    <source>
        <dbReference type="ARBA" id="ARBA00022824"/>
    </source>
</evidence>
<evidence type="ECO:0000256" key="4">
    <source>
        <dbReference type="ARBA" id="ARBA00022989"/>
    </source>
</evidence>
<comment type="subcellular location">
    <subcellularLocation>
        <location evidence="1">Endoplasmic reticulum membrane</location>
        <topology evidence="1">Multi-pass membrane protein</topology>
    </subcellularLocation>
</comment>
<comment type="caution">
    <text evidence="8">The sequence shown here is derived from an EMBL/GenBank/DDBJ whole genome shotgun (WGS) entry which is preliminary data.</text>
</comment>
<protein>
    <recommendedName>
        <fullName evidence="10">UDP-galactose transporter</fullName>
    </recommendedName>
</protein>
<name>A0A3D8REF5_9EURO</name>
<feature type="transmembrane region" description="Helical" evidence="7">
    <location>
        <begin position="161"/>
        <end position="179"/>
    </location>
</feature>
<keyword evidence="9" id="KW-1185">Reference proteome</keyword>
<proteinExistence type="predicted"/>
<evidence type="ECO:0000256" key="1">
    <source>
        <dbReference type="ARBA" id="ARBA00004477"/>
    </source>
</evidence>
<feature type="transmembrane region" description="Helical" evidence="7">
    <location>
        <begin position="124"/>
        <end position="141"/>
    </location>
</feature>
<evidence type="ECO:0000313" key="8">
    <source>
        <dbReference type="EMBL" id="RDW72360.1"/>
    </source>
</evidence>
<reference evidence="8 9" key="1">
    <citation type="journal article" date="2018" name="IMA Fungus">
        <title>IMA Genome-F 9: Draft genome sequence of Annulohypoxylon stygium, Aspergillus mulundensis, Berkeleyomyces basicola (syn. Thielaviopsis basicola), Ceratocystis smalleyi, two Cercospora beticola strains, Coleophoma cylindrospora, Fusarium fracticaudum, Phialophora cf. hyalina, and Morchella septimelata.</title>
        <authorList>
            <person name="Wingfield B.D."/>
            <person name="Bills G.F."/>
            <person name="Dong Y."/>
            <person name="Huang W."/>
            <person name="Nel W.J."/>
            <person name="Swalarsk-Parry B.S."/>
            <person name="Vaghefi N."/>
            <person name="Wilken P.M."/>
            <person name="An Z."/>
            <person name="de Beer Z.W."/>
            <person name="De Vos L."/>
            <person name="Chen L."/>
            <person name="Duong T.A."/>
            <person name="Gao Y."/>
            <person name="Hammerbacher A."/>
            <person name="Kikkert J.R."/>
            <person name="Li Y."/>
            <person name="Li H."/>
            <person name="Li K."/>
            <person name="Li Q."/>
            <person name="Liu X."/>
            <person name="Ma X."/>
            <person name="Naidoo K."/>
            <person name="Pethybridge S.J."/>
            <person name="Sun J."/>
            <person name="Steenkamp E.T."/>
            <person name="van der Nest M.A."/>
            <person name="van Wyk S."/>
            <person name="Wingfield M.J."/>
            <person name="Xiong C."/>
            <person name="Yue Q."/>
            <person name="Zhang X."/>
        </authorList>
    </citation>
    <scope>NUCLEOTIDE SEQUENCE [LARGE SCALE GENOMIC DNA]</scope>
    <source>
        <strain evidence="8 9">DSM 5745</strain>
    </source>
</reference>
<keyword evidence="5 7" id="KW-0472">Membrane</keyword>
<gene>
    <name evidence="8" type="ORF">DSM5745_07532</name>
</gene>
<dbReference type="Gene3D" id="1.10.3730.20">
    <property type="match status" value="1"/>
</dbReference>
<evidence type="ECO:0000256" key="5">
    <source>
        <dbReference type="ARBA" id="ARBA00023136"/>
    </source>
</evidence>
<keyword evidence="4 7" id="KW-1133">Transmembrane helix</keyword>
<dbReference type="InterPro" id="IPR037185">
    <property type="entry name" value="EmrE-like"/>
</dbReference>
<keyword evidence="2 7" id="KW-0812">Transmembrane</keyword>
<dbReference type="EMBL" id="PVWQ01000009">
    <property type="protein sequence ID" value="RDW72360.1"/>
    <property type="molecule type" value="Genomic_DNA"/>
</dbReference>
<dbReference type="SUPFAM" id="SSF103481">
    <property type="entry name" value="Multidrug resistance efflux transporter EmrE"/>
    <property type="match status" value="1"/>
</dbReference>
<feature type="transmembrane region" description="Helical" evidence="7">
    <location>
        <begin position="191"/>
        <end position="212"/>
    </location>
</feature>
<evidence type="ECO:0000256" key="6">
    <source>
        <dbReference type="SAM" id="MobiDB-lite"/>
    </source>
</evidence>
<feature type="transmembrane region" description="Helical" evidence="7">
    <location>
        <begin position="86"/>
        <end position="104"/>
    </location>
</feature>
<dbReference type="GeneID" id="38117902"/>
<evidence type="ECO:0000256" key="2">
    <source>
        <dbReference type="ARBA" id="ARBA00022692"/>
    </source>
</evidence>